<feature type="domain" description="MmeI-like target recognition" evidence="7">
    <location>
        <begin position="644"/>
        <end position="848"/>
    </location>
</feature>
<dbReference type="Pfam" id="PF20466">
    <property type="entry name" value="MmeI_TRD"/>
    <property type="match status" value="1"/>
</dbReference>
<dbReference type="Proteomes" id="UP000770330">
    <property type="component" value="Unassembled WGS sequence"/>
</dbReference>
<evidence type="ECO:0000259" key="9">
    <source>
        <dbReference type="Pfam" id="PF20473"/>
    </source>
</evidence>
<organism evidence="10 11">
    <name type="scientific">Rothia mucilaginosa</name>
    <dbReference type="NCBI Taxonomy" id="43675"/>
    <lineage>
        <taxon>Bacteria</taxon>
        <taxon>Bacillati</taxon>
        <taxon>Actinomycetota</taxon>
        <taxon>Actinomycetes</taxon>
        <taxon>Micrococcales</taxon>
        <taxon>Micrococcaceae</taxon>
        <taxon>Rothia</taxon>
    </lineage>
</organism>
<dbReference type="EMBL" id="JABZXO010000037">
    <property type="protein sequence ID" value="MBF1658156.1"/>
    <property type="molecule type" value="Genomic_DNA"/>
</dbReference>
<dbReference type="InterPro" id="IPR046819">
    <property type="entry name" value="MmeI_hel"/>
</dbReference>
<dbReference type="Pfam" id="PF20464">
    <property type="entry name" value="MmeI_N"/>
    <property type="match status" value="1"/>
</dbReference>
<reference evidence="10" key="1">
    <citation type="submission" date="2020-04" db="EMBL/GenBank/DDBJ databases">
        <title>Deep metagenomics examines the oral microbiome during advanced dental caries in children, revealing novel taxa and co-occurrences with host molecules.</title>
        <authorList>
            <person name="Baker J.L."/>
            <person name="Morton J.T."/>
            <person name="Dinis M."/>
            <person name="Alvarez R."/>
            <person name="Tran N.C."/>
            <person name="Knight R."/>
            <person name="Edlund A."/>
        </authorList>
    </citation>
    <scope>NUCLEOTIDE SEQUENCE</scope>
    <source>
        <strain evidence="10">JCVI_39_bin.18</strain>
    </source>
</reference>
<dbReference type="Gene3D" id="3.40.50.150">
    <property type="entry name" value="Vaccinia Virus protein VP39"/>
    <property type="match status" value="1"/>
</dbReference>
<keyword evidence="2 10" id="KW-0489">Methyltransferase</keyword>
<evidence type="ECO:0000259" key="6">
    <source>
        <dbReference type="Pfam" id="PF20465"/>
    </source>
</evidence>
<evidence type="ECO:0000259" key="7">
    <source>
        <dbReference type="Pfam" id="PF20466"/>
    </source>
</evidence>
<evidence type="ECO:0000259" key="8">
    <source>
        <dbReference type="Pfam" id="PF20467"/>
    </source>
</evidence>
<dbReference type="SUPFAM" id="SSF53335">
    <property type="entry name" value="S-adenosyl-L-methionine-dependent methyltransferases"/>
    <property type="match status" value="1"/>
</dbReference>
<dbReference type="GO" id="GO:0032259">
    <property type="term" value="P:methylation"/>
    <property type="evidence" value="ECO:0007669"/>
    <property type="project" value="UniProtKB-KW"/>
</dbReference>
<dbReference type="InterPro" id="IPR050953">
    <property type="entry name" value="N4_N6_ade-DNA_methylase"/>
</dbReference>
<keyword evidence="3" id="KW-0808">Transferase</keyword>
<dbReference type="GO" id="GO:0003676">
    <property type="term" value="F:nucleic acid binding"/>
    <property type="evidence" value="ECO:0007669"/>
    <property type="project" value="InterPro"/>
</dbReference>
<dbReference type="InterPro" id="IPR046817">
    <property type="entry name" value="MmeI_N"/>
</dbReference>
<evidence type="ECO:0000256" key="2">
    <source>
        <dbReference type="ARBA" id="ARBA00022603"/>
    </source>
</evidence>
<dbReference type="InterPro" id="IPR046816">
    <property type="entry name" value="MmeI_Mtase"/>
</dbReference>
<accession>A0A930PR41</accession>
<dbReference type="Pfam" id="PF20465">
    <property type="entry name" value="MmeI_hel"/>
    <property type="match status" value="1"/>
</dbReference>
<evidence type="ECO:0000259" key="5">
    <source>
        <dbReference type="Pfam" id="PF20464"/>
    </source>
</evidence>
<sequence>MAAERSRVERARNFAQKWEGRGYEKGDTHSFWLELLRDVVGMEDVTTNVHFEASTSERGFIDVTIPAAKTIIEQKSLGVNLDKPELRQGVMVTPFEQAKRYVDSMRNSQRADTIIVCDFDYFRIHDLDVEKPGENYTQFRLAELPEQLHLLDFLVDPQRARQVREEQVSLEAGALIGKLYEMLRAQYVDPDSEESRHSLNVLCVRLVFCLFAEDAGLFPKNAFYRYLKAMPATQVRTALKELFAHLRAKPEDRDPYASAQLKDFPYVNGGLFEADVEIPNFTEEILEVLLEEVSMGTNWSHISPTVFGSVFESTLNPATRRSGGMHYTSVKNIHRVIDPLFLDDLTAELESILADSSIGQQARKNRLDAYHDKLAGLTFFDPACGSGNFLTETYISLRRLENKVLSEAMNHQGVFGFTAEDMPLNVSPLKVSLAQLHGIEINDFAVNVAATALWIAELQANAEAQSIVYQIIEDLPLKDSAHIVLGNALQMDWSDVVPADECDYIIGNPPFIGHSNLDEQQKEDRLRILGQKGGTLDYVACWYKMAADYMQGTSIQAALVSTNSICQGQQVQPLWQPLFEQGIQINFAHRTFVWASESSDVARVHVIIVGFGYRKVSPKRIFEHDGDDVIEHQVSRINAYLVDAKDMFITRRAKALSDVPAMIAGGKPSDGGFLILSPQEREELLRAQPTIEPWIRRFSMGLEFIKGDDRYCLWLQDCPRHVWASMPEVVDRVRSVQHMRQQSPKEATRKKAETPWLFDEIKYKGEGDYLAVPAVSSRRRKYIPIDFVTDGMIPGNKLFFVPDATVYHFGILTSRVHNAWMRVVAGRLKSDYNYSNVIVYNNFVWPKVTRAQRQEIADAAQAVLDARASFPGTSLKDLYDPDNEFIYPELTKAHRALDAAVEQAYKLEPGCPEEMIVTRLFTRYSIAVKKS</sequence>
<comment type="catalytic activity">
    <reaction evidence="4">
        <text>a 2'-deoxyadenosine in DNA + S-adenosyl-L-methionine = an N(6)-methyl-2'-deoxyadenosine in DNA + S-adenosyl-L-homocysteine + H(+)</text>
        <dbReference type="Rhea" id="RHEA:15197"/>
        <dbReference type="Rhea" id="RHEA-COMP:12418"/>
        <dbReference type="Rhea" id="RHEA-COMP:12419"/>
        <dbReference type="ChEBI" id="CHEBI:15378"/>
        <dbReference type="ChEBI" id="CHEBI:57856"/>
        <dbReference type="ChEBI" id="CHEBI:59789"/>
        <dbReference type="ChEBI" id="CHEBI:90615"/>
        <dbReference type="ChEBI" id="CHEBI:90616"/>
        <dbReference type="EC" id="2.1.1.72"/>
    </reaction>
</comment>
<comment type="caution">
    <text evidence="10">The sequence shown here is derived from an EMBL/GenBank/DDBJ whole genome shotgun (WGS) entry which is preliminary data.</text>
</comment>
<dbReference type="InterPro" id="IPR002052">
    <property type="entry name" value="DNA_methylase_N6_adenine_CS"/>
</dbReference>
<name>A0A930PR41_9MICC</name>
<dbReference type="AlphaFoldDB" id="A0A930PR41"/>
<feature type="domain" description="MmeI-like C-terminal" evidence="8">
    <location>
        <begin position="850"/>
        <end position="925"/>
    </location>
</feature>
<evidence type="ECO:0000256" key="3">
    <source>
        <dbReference type="ARBA" id="ARBA00022679"/>
    </source>
</evidence>
<dbReference type="Pfam" id="PF20467">
    <property type="entry name" value="MmeI_C"/>
    <property type="match status" value="1"/>
</dbReference>
<feature type="domain" description="MmeI-like N-terminal" evidence="5">
    <location>
        <begin position="10"/>
        <end position="186"/>
    </location>
</feature>
<dbReference type="InterPro" id="IPR046820">
    <property type="entry name" value="MmeI_TRD"/>
</dbReference>
<dbReference type="GO" id="GO:0009007">
    <property type="term" value="F:site-specific DNA-methyltransferase (adenine-specific) activity"/>
    <property type="evidence" value="ECO:0007669"/>
    <property type="project" value="UniProtKB-EC"/>
</dbReference>
<dbReference type="PANTHER" id="PTHR33841:SF1">
    <property type="entry name" value="DNA METHYLTRANSFERASE A"/>
    <property type="match status" value="1"/>
</dbReference>
<dbReference type="InterPro" id="IPR046818">
    <property type="entry name" value="MmeI_C"/>
</dbReference>
<dbReference type="PANTHER" id="PTHR33841">
    <property type="entry name" value="DNA METHYLTRANSFERASE YEEA-RELATED"/>
    <property type="match status" value="1"/>
</dbReference>
<feature type="domain" description="MmeI-like DNA-methyltransferase" evidence="9">
    <location>
        <begin position="362"/>
        <end position="622"/>
    </location>
</feature>
<evidence type="ECO:0000313" key="10">
    <source>
        <dbReference type="EMBL" id="MBF1658156.1"/>
    </source>
</evidence>
<dbReference type="EC" id="2.1.1.72" evidence="1"/>
<dbReference type="InterPro" id="IPR029063">
    <property type="entry name" value="SAM-dependent_MTases_sf"/>
</dbReference>
<gene>
    <name evidence="10" type="ORF">HXO61_09550</name>
</gene>
<evidence type="ECO:0000256" key="1">
    <source>
        <dbReference type="ARBA" id="ARBA00011900"/>
    </source>
</evidence>
<dbReference type="PRINTS" id="PR00507">
    <property type="entry name" value="N12N6MTFRASE"/>
</dbReference>
<proteinExistence type="predicted"/>
<evidence type="ECO:0000256" key="4">
    <source>
        <dbReference type="ARBA" id="ARBA00047942"/>
    </source>
</evidence>
<feature type="domain" description="MmeI-like helicase spacer" evidence="6">
    <location>
        <begin position="197"/>
        <end position="272"/>
    </location>
</feature>
<evidence type="ECO:0000313" key="11">
    <source>
        <dbReference type="Proteomes" id="UP000770330"/>
    </source>
</evidence>
<dbReference type="PROSITE" id="PS00092">
    <property type="entry name" value="N6_MTASE"/>
    <property type="match status" value="1"/>
</dbReference>
<protein>
    <recommendedName>
        <fullName evidence="1">site-specific DNA-methyltransferase (adenine-specific)</fullName>
        <ecNumber evidence="1">2.1.1.72</ecNumber>
    </recommendedName>
</protein>
<dbReference type="Pfam" id="PF20473">
    <property type="entry name" value="MmeI_Mtase"/>
    <property type="match status" value="1"/>
</dbReference>